<keyword evidence="3" id="KW-0418">Kinase</keyword>
<dbReference type="Pfam" id="PF07804">
    <property type="entry name" value="HipA_C"/>
    <property type="match status" value="1"/>
</dbReference>
<reference evidence="6" key="1">
    <citation type="submission" date="2021-12" db="EMBL/GenBank/DDBJ databases">
        <title>Enterovibrio ZSDZ35 sp. nov. and Enterovibrio ZSDZ42 sp. nov., isolated from coastal seawater in Qingdao.</title>
        <authorList>
            <person name="Zhang P."/>
        </authorList>
    </citation>
    <scope>NUCLEOTIDE SEQUENCE</scope>
    <source>
        <strain evidence="6">ZSDZ35</strain>
    </source>
</reference>
<evidence type="ECO:0000256" key="1">
    <source>
        <dbReference type="ARBA" id="ARBA00010164"/>
    </source>
</evidence>
<dbReference type="PANTHER" id="PTHR37419">
    <property type="entry name" value="SERINE/THREONINE-PROTEIN KINASE TOXIN HIPA"/>
    <property type="match status" value="1"/>
</dbReference>
<organism evidence="6 7">
    <name type="scientific">Enterovibrio qingdaonensis</name>
    <dbReference type="NCBI Taxonomy" id="2899818"/>
    <lineage>
        <taxon>Bacteria</taxon>
        <taxon>Pseudomonadati</taxon>
        <taxon>Pseudomonadota</taxon>
        <taxon>Gammaproteobacteria</taxon>
        <taxon>Vibrionales</taxon>
        <taxon>Vibrionaceae</taxon>
        <taxon>Enterovibrio</taxon>
    </lineage>
</organism>
<dbReference type="CDD" id="cd17808">
    <property type="entry name" value="HipA_Ec_like"/>
    <property type="match status" value="1"/>
</dbReference>
<proteinExistence type="inferred from homology"/>
<dbReference type="RefSeq" id="WP_274145843.1">
    <property type="nucleotide sequence ID" value="NZ_JAJUBB010000029.1"/>
</dbReference>
<keyword evidence="2" id="KW-0808">Transferase</keyword>
<gene>
    <name evidence="6" type="ORF">LRP49_23385</name>
</gene>
<feature type="domain" description="HipA N-terminal subdomain 1" evidence="5">
    <location>
        <begin position="6"/>
        <end position="103"/>
    </location>
</feature>
<dbReference type="EMBL" id="JAJUBB010000029">
    <property type="protein sequence ID" value="MDD1784122.1"/>
    <property type="molecule type" value="Genomic_DNA"/>
</dbReference>
<evidence type="ECO:0000259" key="5">
    <source>
        <dbReference type="Pfam" id="PF13657"/>
    </source>
</evidence>
<evidence type="ECO:0000313" key="6">
    <source>
        <dbReference type="EMBL" id="MDD1784122.1"/>
    </source>
</evidence>
<keyword evidence="7" id="KW-1185">Reference proteome</keyword>
<protein>
    <submittedName>
        <fullName evidence="6">Type II toxin-antitoxin system HipA family toxin</fullName>
    </submittedName>
</protein>
<name>A0ABT5QT12_9GAMM</name>
<dbReference type="Proteomes" id="UP001149821">
    <property type="component" value="Unassembled WGS sequence"/>
</dbReference>
<evidence type="ECO:0000256" key="3">
    <source>
        <dbReference type="ARBA" id="ARBA00022777"/>
    </source>
</evidence>
<sequence length="437" mass="49039">METLVAYMNGERIGEFIKLANGAHEFQYDARWIESPIGRPLSLSLPLQYKKHASSHVINYFDNLLPDLSEIRDRIVARYQAESRQAFDLLKQVGKDSVGAIALYKPSEDSPSFKQLDYDILTDERLEKVLSAYKTNIPLGMLNDEDDFRISVAGAQEKTALLKVGNNWCIPKGSTPTTHIIKLPIGEIKQPAATLDMSDSVENEYLCLLLAKALGLNVPNAEIIHCNGIKALAVERFDRRWSKDNSWILRLPQEDMCQAFGKPSAIKYESDGGIGIKDIMKLILGSSNALEDRDAFMRFQVFQWIIGATDGHAKNFSIFLGAGGSYQLTPFYDILSAYPIMGGKGLHLRSLKLAMGLKANKGRKYKLDKIFARHFLATAKEVGFSTQRMEDILDEFAHQLPAAIEHVKQQLPEVFPAHIADAIFENSLKMVKRVSMR</sequence>
<evidence type="ECO:0000259" key="4">
    <source>
        <dbReference type="Pfam" id="PF07804"/>
    </source>
</evidence>
<dbReference type="InterPro" id="IPR052028">
    <property type="entry name" value="HipA_Ser/Thr_kinase"/>
</dbReference>
<dbReference type="Pfam" id="PF13657">
    <property type="entry name" value="Couple_hipA"/>
    <property type="match status" value="1"/>
</dbReference>
<evidence type="ECO:0000256" key="2">
    <source>
        <dbReference type="ARBA" id="ARBA00022679"/>
    </source>
</evidence>
<accession>A0ABT5QT12</accession>
<dbReference type="NCBIfam" id="TIGR03071">
    <property type="entry name" value="couple_hipA"/>
    <property type="match status" value="1"/>
</dbReference>
<feature type="domain" description="HipA-like C-terminal" evidence="4">
    <location>
        <begin position="150"/>
        <end position="403"/>
    </location>
</feature>
<dbReference type="PANTHER" id="PTHR37419:SF1">
    <property type="entry name" value="SERINE_THREONINE-PROTEIN KINASE TOXIN HIPA"/>
    <property type="match status" value="1"/>
</dbReference>
<evidence type="ECO:0000313" key="7">
    <source>
        <dbReference type="Proteomes" id="UP001149821"/>
    </source>
</evidence>
<comment type="caution">
    <text evidence="6">The sequence shown here is derived from an EMBL/GenBank/DDBJ whole genome shotgun (WGS) entry which is preliminary data.</text>
</comment>
<comment type="similarity">
    <text evidence="1">Belongs to the HipA Ser/Thr kinase family.</text>
</comment>
<dbReference type="InterPro" id="IPR012893">
    <property type="entry name" value="HipA-like_C"/>
</dbReference>
<dbReference type="InterPro" id="IPR017508">
    <property type="entry name" value="HipA_N1"/>
</dbReference>